<dbReference type="InterPro" id="IPR005135">
    <property type="entry name" value="Endo/exonuclease/phosphatase"/>
</dbReference>
<reference evidence="3" key="2">
    <citation type="submission" date="2021-09" db="EMBL/GenBank/DDBJ databases">
        <authorList>
            <person name="Jia N."/>
            <person name="Wang J."/>
            <person name="Shi W."/>
            <person name="Du L."/>
            <person name="Sun Y."/>
            <person name="Zhan W."/>
            <person name="Jiang J."/>
            <person name="Wang Q."/>
            <person name="Zhang B."/>
            <person name="Ji P."/>
            <person name="Sakyi L.B."/>
            <person name="Cui X."/>
            <person name="Yuan T."/>
            <person name="Jiang B."/>
            <person name="Yang W."/>
            <person name="Lam T.T.-Y."/>
            <person name="Chang Q."/>
            <person name="Ding S."/>
            <person name="Wang X."/>
            <person name="Zhu J."/>
            <person name="Ruan X."/>
            <person name="Zhao L."/>
            <person name="Wei J."/>
            <person name="Que T."/>
            <person name="Du C."/>
            <person name="Cheng J."/>
            <person name="Dai P."/>
            <person name="Han X."/>
            <person name="Huang E."/>
            <person name="Gao Y."/>
            <person name="Liu J."/>
            <person name="Shao H."/>
            <person name="Ye R."/>
            <person name="Li L."/>
            <person name="Wei W."/>
            <person name="Wang X."/>
            <person name="Wang C."/>
            <person name="Huo Q."/>
            <person name="Li W."/>
            <person name="Guo W."/>
            <person name="Chen H."/>
            <person name="Chen S."/>
            <person name="Zhou L."/>
            <person name="Zhou L."/>
            <person name="Ni X."/>
            <person name="Tian J."/>
            <person name="Zhou Y."/>
            <person name="Sheng Y."/>
            <person name="Liu T."/>
            <person name="Pan Y."/>
            <person name="Xia L."/>
            <person name="Li J."/>
            <person name="Zhao F."/>
            <person name="Cao W."/>
        </authorList>
    </citation>
    <scope>NUCLEOTIDE SEQUENCE</scope>
    <source>
        <strain evidence="3">Rsan-2018</strain>
        <tissue evidence="3">Larvae</tissue>
    </source>
</reference>
<sequence length="680" mass="76521">MRWAAQQATGPNKYLIFGTSEETTLEEQCLEIDKANDIWETPEAMVVIHAGSTEVMQGVVTLTGSTSMLTSKLTNWLGGAPNHRFVIYALAEEASGSKTQHDRCKEWNTLVQKDCEMGPWVELVKTNWAMVEGKTSHPYSGRTAEKLGRRLGCRLRYGDGARPGTSTNSSYKDPPRDGNGSTPPNGNAESPPRLPRQCPAHDERIQKENKAEIERIRRWHAWQKHICGTHSETPPPNEHFVWMGLNRVKEDRKGGGLGFLSRVGSKWERARATWQEHMWITGYIGDVKVALGLVYLWTGKNSYDRNIEILGCMERDIYELEMPVVVLGDFNAHIEYLDGKTDRAGRLLLTWVERLDMLIVNTTEKFTGRTTWAARETISCIDYCIMTPDVFPKLSSMVIDSAGTLSLGSDHNSITLSFGTPPPSTECRLPIAHRRALSDSAVYAVVELLEEEAPHRNVQSYEDMQQWFQDAISKVQGSTHTTGTRARRRPKAWWDSEVAVALAARKLCCREHRHALSQGADEKEILVLWNQYLEAKRRMAGMVQQKMAAVNKRLLRTIKEAGRDAAKKFWRHVKARQRGASQASTSLQDPSTGVVYEAEQCTPYIEKYMAEKLQARQPPHAESRPIPADTPIPHCEHHTKGNRMSIKALVQHGCWVGQRAPSHTQGCRKADKADIAPGPQ</sequence>
<proteinExistence type="predicted"/>
<dbReference type="AlphaFoldDB" id="A0A9D4T7N0"/>
<reference evidence="3" key="1">
    <citation type="journal article" date="2020" name="Cell">
        <title>Large-Scale Comparative Analyses of Tick Genomes Elucidate Their Genetic Diversity and Vector Capacities.</title>
        <authorList>
            <consortium name="Tick Genome and Microbiome Consortium (TIGMIC)"/>
            <person name="Jia N."/>
            <person name="Wang J."/>
            <person name="Shi W."/>
            <person name="Du L."/>
            <person name="Sun Y."/>
            <person name="Zhan W."/>
            <person name="Jiang J.F."/>
            <person name="Wang Q."/>
            <person name="Zhang B."/>
            <person name="Ji P."/>
            <person name="Bell-Sakyi L."/>
            <person name="Cui X.M."/>
            <person name="Yuan T.T."/>
            <person name="Jiang B.G."/>
            <person name="Yang W.F."/>
            <person name="Lam T.T."/>
            <person name="Chang Q.C."/>
            <person name="Ding S.J."/>
            <person name="Wang X.J."/>
            <person name="Zhu J.G."/>
            <person name="Ruan X.D."/>
            <person name="Zhao L."/>
            <person name="Wei J.T."/>
            <person name="Ye R.Z."/>
            <person name="Que T.C."/>
            <person name="Du C.H."/>
            <person name="Zhou Y.H."/>
            <person name="Cheng J.X."/>
            <person name="Dai P.F."/>
            <person name="Guo W.B."/>
            <person name="Han X.H."/>
            <person name="Huang E.J."/>
            <person name="Li L.F."/>
            <person name="Wei W."/>
            <person name="Gao Y.C."/>
            <person name="Liu J.Z."/>
            <person name="Shao H.Z."/>
            <person name="Wang X."/>
            <person name="Wang C.C."/>
            <person name="Yang T.C."/>
            <person name="Huo Q.B."/>
            <person name="Li W."/>
            <person name="Chen H.Y."/>
            <person name="Chen S.E."/>
            <person name="Zhou L.G."/>
            <person name="Ni X.B."/>
            <person name="Tian J.H."/>
            <person name="Sheng Y."/>
            <person name="Liu T."/>
            <person name="Pan Y.S."/>
            <person name="Xia L.Y."/>
            <person name="Li J."/>
            <person name="Zhao F."/>
            <person name="Cao W.C."/>
        </authorList>
    </citation>
    <scope>NUCLEOTIDE SEQUENCE</scope>
    <source>
        <strain evidence="3">Rsan-2018</strain>
    </source>
</reference>
<dbReference type="EMBL" id="JABSTV010001246">
    <property type="protein sequence ID" value="KAH7976494.1"/>
    <property type="molecule type" value="Genomic_DNA"/>
</dbReference>
<dbReference type="Gene3D" id="3.60.10.10">
    <property type="entry name" value="Endonuclease/exonuclease/phosphatase"/>
    <property type="match status" value="1"/>
</dbReference>
<evidence type="ECO:0000313" key="3">
    <source>
        <dbReference type="EMBL" id="KAH7976494.1"/>
    </source>
</evidence>
<dbReference type="Pfam" id="PF14529">
    <property type="entry name" value="Exo_endo_phos_2"/>
    <property type="match status" value="1"/>
</dbReference>
<accession>A0A9D4T7N0</accession>
<feature type="domain" description="Endonuclease/exonuclease/phosphatase" evidence="2">
    <location>
        <begin position="313"/>
        <end position="414"/>
    </location>
</feature>
<dbReference type="InterPro" id="IPR036691">
    <property type="entry name" value="Endo/exonu/phosph_ase_sf"/>
</dbReference>
<name>A0A9D4T7N0_RHISA</name>
<dbReference type="SUPFAM" id="SSF56219">
    <property type="entry name" value="DNase I-like"/>
    <property type="match status" value="1"/>
</dbReference>
<dbReference type="Proteomes" id="UP000821837">
    <property type="component" value="Chromosome 10"/>
</dbReference>
<keyword evidence="4" id="KW-1185">Reference proteome</keyword>
<feature type="compositionally biased region" description="Polar residues" evidence="1">
    <location>
        <begin position="179"/>
        <end position="188"/>
    </location>
</feature>
<feature type="region of interest" description="Disordered" evidence="1">
    <location>
        <begin position="155"/>
        <end position="202"/>
    </location>
</feature>
<evidence type="ECO:0000313" key="4">
    <source>
        <dbReference type="Proteomes" id="UP000821837"/>
    </source>
</evidence>
<evidence type="ECO:0000256" key="1">
    <source>
        <dbReference type="SAM" id="MobiDB-lite"/>
    </source>
</evidence>
<dbReference type="VEuPathDB" id="VectorBase:RSAN_029187"/>
<dbReference type="GO" id="GO:0003824">
    <property type="term" value="F:catalytic activity"/>
    <property type="evidence" value="ECO:0007669"/>
    <property type="project" value="InterPro"/>
</dbReference>
<organism evidence="3 4">
    <name type="scientific">Rhipicephalus sanguineus</name>
    <name type="common">Brown dog tick</name>
    <name type="synonym">Ixodes sanguineus</name>
    <dbReference type="NCBI Taxonomy" id="34632"/>
    <lineage>
        <taxon>Eukaryota</taxon>
        <taxon>Metazoa</taxon>
        <taxon>Ecdysozoa</taxon>
        <taxon>Arthropoda</taxon>
        <taxon>Chelicerata</taxon>
        <taxon>Arachnida</taxon>
        <taxon>Acari</taxon>
        <taxon>Parasitiformes</taxon>
        <taxon>Ixodida</taxon>
        <taxon>Ixodoidea</taxon>
        <taxon>Ixodidae</taxon>
        <taxon>Rhipicephalinae</taxon>
        <taxon>Rhipicephalus</taxon>
        <taxon>Rhipicephalus</taxon>
    </lineage>
</organism>
<protein>
    <recommendedName>
        <fullName evidence="2">Endonuclease/exonuclease/phosphatase domain-containing protein</fullName>
    </recommendedName>
</protein>
<evidence type="ECO:0000259" key="2">
    <source>
        <dbReference type="Pfam" id="PF14529"/>
    </source>
</evidence>
<comment type="caution">
    <text evidence="3">The sequence shown here is derived from an EMBL/GenBank/DDBJ whole genome shotgun (WGS) entry which is preliminary data.</text>
</comment>
<feature type="region of interest" description="Disordered" evidence="1">
    <location>
        <begin position="660"/>
        <end position="680"/>
    </location>
</feature>
<gene>
    <name evidence="3" type="ORF">HPB52_014701</name>
</gene>